<name>A0A1I9YSX0_9BURK</name>
<dbReference type="Proteomes" id="UP000179860">
    <property type="component" value="Chromosome 2"/>
</dbReference>
<protein>
    <submittedName>
        <fullName evidence="1">Uncharacterized protein</fullName>
    </submittedName>
</protein>
<evidence type="ECO:0000313" key="2">
    <source>
        <dbReference type="Proteomes" id="UP000179860"/>
    </source>
</evidence>
<gene>
    <name evidence="1" type="ORF">BJG93_24795</name>
</gene>
<dbReference type="RefSeq" id="WP_051374340.1">
    <property type="nucleotide sequence ID" value="NZ_CP017562.2"/>
</dbReference>
<sequence length="105" mass="11819">MDSLRCEYDDCMVLTRAIRNWIGPQWPNDCMPIKDEIGQLVDQLEAAGPRDAVFHGRLEKARSLIVLGRLADALDCVDTLLPVVRQIERNPTRGALLPKVRALKP</sequence>
<organism evidence="1 2">
    <name type="scientific">Paraburkholderia sprentiae WSM5005</name>
    <dbReference type="NCBI Taxonomy" id="754502"/>
    <lineage>
        <taxon>Bacteria</taxon>
        <taxon>Pseudomonadati</taxon>
        <taxon>Pseudomonadota</taxon>
        <taxon>Betaproteobacteria</taxon>
        <taxon>Burkholderiales</taxon>
        <taxon>Burkholderiaceae</taxon>
        <taxon>Paraburkholderia</taxon>
    </lineage>
</organism>
<evidence type="ECO:0000313" key="1">
    <source>
        <dbReference type="EMBL" id="APA89296.1"/>
    </source>
</evidence>
<reference evidence="1" key="2">
    <citation type="submission" date="2021-06" db="EMBL/GenBank/DDBJ databases">
        <authorList>
            <person name="Rogers T.H."/>
            <person name="Ramsay J.P."/>
            <person name="Wang P."/>
            <person name="Terpolilli J."/>
        </authorList>
    </citation>
    <scope>NUCLEOTIDE SEQUENCE [LARGE SCALE GENOMIC DNA]</scope>
    <source>
        <strain evidence="1">WSM5005</strain>
    </source>
</reference>
<dbReference type="OrthoDB" id="9113519at2"/>
<keyword evidence="2" id="KW-1185">Reference proteome</keyword>
<accession>A0A1I9YSX0</accession>
<dbReference type="EMBL" id="CP017562">
    <property type="protein sequence ID" value="APA89296.1"/>
    <property type="molecule type" value="Genomic_DNA"/>
</dbReference>
<reference evidence="1" key="1">
    <citation type="submission" date="2016-09" db="EMBL/GenBank/DDBJ databases">
        <title>The Complete Genome of Burkholderia sprentiae wsm5005.</title>
        <authorList>
            <person name="De Meyer S."/>
            <person name="Wang P."/>
            <person name="Terpolilli J."/>
        </authorList>
    </citation>
    <scope>NUCLEOTIDE SEQUENCE [LARGE SCALE GENOMIC DNA]</scope>
    <source>
        <strain evidence="1">WSM5005</strain>
    </source>
</reference>
<proteinExistence type="predicted"/>
<dbReference type="KEGG" id="pspw:BJG93_24795"/>
<dbReference type="AlphaFoldDB" id="A0A1I9YSX0"/>